<dbReference type="PANTHER" id="PTHR11620">
    <property type="entry name" value="60S RIBOSOMAL PROTEIN L23A"/>
    <property type="match status" value="1"/>
</dbReference>
<dbReference type="GO" id="GO:0006412">
    <property type="term" value="P:translation"/>
    <property type="evidence" value="ECO:0007669"/>
    <property type="project" value="UniProtKB-UniRule"/>
</dbReference>
<keyword evidence="5" id="KW-0150">Chloroplast</keyword>
<evidence type="ECO:0000256" key="2">
    <source>
        <dbReference type="ARBA" id="ARBA00022980"/>
    </source>
</evidence>
<dbReference type="NCBIfam" id="NF004363">
    <property type="entry name" value="PRK05738.2-4"/>
    <property type="match status" value="1"/>
</dbReference>
<geneLocation type="chloroplast" evidence="5"/>
<keyword evidence="4" id="KW-0699">rRNA-binding</keyword>
<evidence type="ECO:0000313" key="5">
    <source>
        <dbReference type="EMBL" id="ARW61082.1"/>
    </source>
</evidence>
<protein>
    <recommendedName>
        <fullName evidence="4">Large ribosomal subunit protein uL23c</fullName>
    </recommendedName>
</protein>
<name>A0A1Z1M574_9FLOR</name>
<comment type="subunit">
    <text evidence="4">Part of the 50S ribosomal subunit.</text>
</comment>
<dbReference type="GO" id="GO:0009507">
    <property type="term" value="C:chloroplast"/>
    <property type="evidence" value="ECO:0007669"/>
    <property type="project" value="UniProtKB-SubCell"/>
</dbReference>
<dbReference type="InterPro" id="IPR012677">
    <property type="entry name" value="Nucleotide-bd_a/b_plait_sf"/>
</dbReference>
<dbReference type="GO" id="GO:0005840">
    <property type="term" value="C:ribosome"/>
    <property type="evidence" value="ECO:0007669"/>
    <property type="project" value="UniProtKB-KW"/>
</dbReference>
<comment type="function">
    <text evidence="4">Binds to 23S rRNA.</text>
</comment>
<dbReference type="HAMAP" id="MF_01369_B">
    <property type="entry name" value="Ribosomal_uL23_B"/>
    <property type="match status" value="1"/>
</dbReference>
<comment type="subcellular location">
    <subcellularLocation>
        <location evidence="4">Plastid</location>
        <location evidence="4">Chloroplast</location>
    </subcellularLocation>
</comment>
<dbReference type="GO" id="GO:0003735">
    <property type="term" value="F:structural constituent of ribosome"/>
    <property type="evidence" value="ECO:0007669"/>
    <property type="project" value="InterPro"/>
</dbReference>
<dbReference type="Gene3D" id="3.30.70.330">
    <property type="match status" value="1"/>
</dbReference>
<dbReference type="Pfam" id="PF00276">
    <property type="entry name" value="Ribosomal_L23"/>
    <property type="match status" value="1"/>
</dbReference>
<keyword evidence="4" id="KW-0694">RNA-binding</keyword>
<dbReference type="SUPFAM" id="SSF54189">
    <property type="entry name" value="Ribosomal proteins S24e, L23 and L15e"/>
    <property type="match status" value="1"/>
</dbReference>
<keyword evidence="5" id="KW-0934">Plastid</keyword>
<dbReference type="GO" id="GO:0019843">
    <property type="term" value="F:rRNA binding"/>
    <property type="evidence" value="ECO:0007669"/>
    <property type="project" value="UniProtKB-UniRule"/>
</dbReference>
<dbReference type="GeneID" id="33354064"/>
<comment type="similarity">
    <text evidence="1 4">Belongs to the universal ribosomal protein uL23 family.</text>
</comment>
<sequence>MVNKYKNNKLLNLIKYPIITDKTTKEIENNIYVFAVEKQTNKLQIKQAIEFMFSVKVKKINTLNEPIKIKKVGKFTGTKTRHKKAIIKLYQNFTIDLFNNN</sequence>
<gene>
    <name evidence="4 5" type="primary">rpl23</name>
</gene>
<evidence type="ECO:0000256" key="3">
    <source>
        <dbReference type="ARBA" id="ARBA00023274"/>
    </source>
</evidence>
<evidence type="ECO:0000256" key="1">
    <source>
        <dbReference type="ARBA" id="ARBA00006700"/>
    </source>
</evidence>
<proteinExistence type="inferred from homology"/>
<dbReference type="InterPro" id="IPR012678">
    <property type="entry name" value="Ribosomal_uL23/eL15/eS24_sf"/>
</dbReference>
<dbReference type="GO" id="GO:1990904">
    <property type="term" value="C:ribonucleoprotein complex"/>
    <property type="evidence" value="ECO:0007669"/>
    <property type="project" value="UniProtKB-KW"/>
</dbReference>
<organism evidence="5">
    <name type="scientific">Caloglossa monosticha</name>
    <dbReference type="NCBI Taxonomy" id="76906"/>
    <lineage>
        <taxon>Eukaryota</taxon>
        <taxon>Rhodophyta</taxon>
        <taxon>Florideophyceae</taxon>
        <taxon>Rhodymeniophycidae</taxon>
        <taxon>Ceramiales</taxon>
        <taxon>Delesseriaceae</taxon>
        <taxon>Caloglossa</taxon>
    </lineage>
</organism>
<keyword evidence="3 4" id="KW-0687">Ribonucleoprotein</keyword>
<evidence type="ECO:0000256" key="4">
    <source>
        <dbReference type="HAMAP-Rule" id="MF_01369"/>
    </source>
</evidence>
<dbReference type="InterPro" id="IPR013025">
    <property type="entry name" value="Ribosomal_uL23-like"/>
</dbReference>
<dbReference type="AlphaFoldDB" id="A0A1Z1M574"/>
<accession>A0A1Z1M574</accession>
<dbReference type="EMBL" id="MF101416">
    <property type="protein sequence ID" value="ARW61082.1"/>
    <property type="molecule type" value="Genomic_DNA"/>
</dbReference>
<dbReference type="RefSeq" id="YP_009392520.1">
    <property type="nucleotide sequence ID" value="NC_035263.1"/>
</dbReference>
<keyword evidence="2 4" id="KW-0689">Ribosomal protein</keyword>
<reference evidence="5" key="1">
    <citation type="journal article" date="2017" name="J. Phycol.">
        <title>Analysis of chloroplast genomes and a supermatrix inform reclassification of the Rhodomelaceae (Rhodophyta).</title>
        <authorList>
            <person name="Diaz-Tapia P."/>
            <person name="Maggs C.A."/>
            <person name="West J.A."/>
            <person name="Verbruggen H."/>
        </authorList>
    </citation>
    <scope>NUCLEOTIDE SEQUENCE</scope>
    <source>
        <strain evidence="5">JW3046</strain>
    </source>
</reference>